<dbReference type="EMBL" id="ML995812">
    <property type="protein sequence ID" value="KAF2772974.1"/>
    <property type="molecule type" value="Genomic_DNA"/>
</dbReference>
<evidence type="ECO:0000256" key="7">
    <source>
        <dbReference type="ARBA" id="ARBA00023242"/>
    </source>
</evidence>
<dbReference type="GO" id="GO:0046872">
    <property type="term" value="F:metal ion binding"/>
    <property type="evidence" value="ECO:0007669"/>
    <property type="project" value="UniProtKB-KW"/>
</dbReference>
<accession>A0A6G1LLC9</accession>
<keyword evidence="6" id="KW-0408">Iron</keyword>
<dbReference type="Pfam" id="PF13532">
    <property type="entry name" value="2OG-FeII_Oxy_2"/>
    <property type="match status" value="1"/>
</dbReference>
<proteinExistence type="inferred from homology"/>
<evidence type="ECO:0000256" key="4">
    <source>
        <dbReference type="ARBA" id="ARBA00022964"/>
    </source>
</evidence>
<dbReference type="InterPro" id="IPR032862">
    <property type="entry name" value="ALKBH6"/>
</dbReference>
<keyword evidence="7" id="KW-0539">Nucleus</keyword>
<evidence type="ECO:0000313" key="10">
    <source>
        <dbReference type="Proteomes" id="UP000799436"/>
    </source>
</evidence>
<dbReference type="PANTHER" id="PTHR46030:SF1">
    <property type="entry name" value="ALPHA-KETOGLUTARATE-DEPENDENT DIOXYGENASE ALKB HOMOLOG 6"/>
    <property type="match status" value="1"/>
</dbReference>
<dbReference type="InterPro" id="IPR037151">
    <property type="entry name" value="AlkB-like_sf"/>
</dbReference>
<keyword evidence="4" id="KW-0223">Dioxygenase</keyword>
<dbReference type="PANTHER" id="PTHR46030">
    <property type="entry name" value="ALPHA-KETOGLUTARATE-DEPENDENT DIOXYGENASE ALKB HOMOLOG 6"/>
    <property type="match status" value="1"/>
</dbReference>
<dbReference type="AlphaFoldDB" id="A0A6G1LLC9"/>
<dbReference type="InterPro" id="IPR027450">
    <property type="entry name" value="AlkB-like"/>
</dbReference>
<sequence length="272" mass="30204">MALEEHRIRNAPEAIYYIPDFISRDEEQSILDSIPDGKWISLSKRRLQAVPARLSATNTLLAAPLPKWLVEPIVSRFSELGLFRDAPHGVNHCLINEYLPGQGIMPHEDGAAYHPVVATVSLGSSLVLDITTKHSSVSTDGQNGSQARQTWRVLQEPRSLLVTTGQAYTDTFHGIAEITEDKDLGSATIANWNQLGDKQYFEDNGGRNIRSTRISLTYRDVKKVSSIGSKLFGKPKSRNFLDFDSNICASVHDDEPPTHGLLRRRTPSEKSA</sequence>
<dbReference type="Proteomes" id="UP000799436">
    <property type="component" value="Unassembled WGS sequence"/>
</dbReference>
<dbReference type="InterPro" id="IPR005123">
    <property type="entry name" value="Oxoglu/Fe-dep_dioxygenase_dom"/>
</dbReference>
<dbReference type="OrthoDB" id="412814at2759"/>
<evidence type="ECO:0000256" key="6">
    <source>
        <dbReference type="ARBA" id="ARBA00023004"/>
    </source>
</evidence>
<gene>
    <name evidence="9" type="ORF">EJ03DRAFT_341230</name>
</gene>
<comment type="subcellular location">
    <subcellularLocation>
        <location evidence="1">Nucleus</location>
    </subcellularLocation>
</comment>
<evidence type="ECO:0000256" key="2">
    <source>
        <dbReference type="ARBA" id="ARBA00007879"/>
    </source>
</evidence>
<keyword evidence="10" id="KW-1185">Reference proteome</keyword>
<evidence type="ECO:0000259" key="8">
    <source>
        <dbReference type="PROSITE" id="PS51471"/>
    </source>
</evidence>
<keyword evidence="5" id="KW-0560">Oxidoreductase</keyword>
<reference evidence="9" key="1">
    <citation type="journal article" date="2020" name="Stud. Mycol.">
        <title>101 Dothideomycetes genomes: a test case for predicting lifestyles and emergence of pathogens.</title>
        <authorList>
            <person name="Haridas S."/>
            <person name="Albert R."/>
            <person name="Binder M."/>
            <person name="Bloem J."/>
            <person name="Labutti K."/>
            <person name="Salamov A."/>
            <person name="Andreopoulos B."/>
            <person name="Baker S."/>
            <person name="Barry K."/>
            <person name="Bills G."/>
            <person name="Bluhm B."/>
            <person name="Cannon C."/>
            <person name="Castanera R."/>
            <person name="Culley D."/>
            <person name="Daum C."/>
            <person name="Ezra D."/>
            <person name="Gonzalez J."/>
            <person name="Henrissat B."/>
            <person name="Kuo A."/>
            <person name="Liang C."/>
            <person name="Lipzen A."/>
            <person name="Lutzoni F."/>
            <person name="Magnuson J."/>
            <person name="Mondo S."/>
            <person name="Nolan M."/>
            <person name="Ohm R."/>
            <person name="Pangilinan J."/>
            <person name="Park H.-J."/>
            <person name="Ramirez L."/>
            <person name="Alfaro M."/>
            <person name="Sun H."/>
            <person name="Tritt A."/>
            <person name="Yoshinaga Y."/>
            <person name="Zwiers L.-H."/>
            <person name="Turgeon B."/>
            <person name="Goodwin S."/>
            <person name="Spatafora J."/>
            <person name="Crous P."/>
            <person name="Grigoriev I."/>
        </authorList>
    </citation>
    <scope>NUCLEOTIDE SEQUENCE</scope>
    <source>
        <strain evidence="9">CBS 116005</strain>
    </source>
</reference>
<dbReference type="GO" id="GO:0005634">
    <property type="term" value="C:nucleus"/>
    <property type="evidence" value="ECO:0007669"/>
    <property type="project" value="UniProtKB-SubCell"/>
</dbReference>
<evidence type="ECO:0000256" key="3">
    <source>
        <dbReference type="ARBA" id="ARBA00022723"/>
    </source>
</evidence>
<keyword evidence="3" id="KW-0479">Metal-binding</keyword>
<evidence type="ECO:0000313" key="9">
    <source>
        <dbReference type="EMBL" id="KAF2772974.1"/>
    </source>
</evidence>
<dbReference type="PROSITE" id="PS51471">
    <property type="entry name" value="FE2OG_OXY"/>
    <property type="match status" value="1"/>
</dbReference>
<dbReference type="Gene3D" id="2.60.120.590">
    <property type="entry name" value="Alpha-ketoglutarate-dependent dioxygenase AlkB-like"/>
    <property type="match status" value="1"/>
</dbReference>
<organism evidence="9 10">
    <name type="scientific">Teratosphaeria nubilosa</name>
    <dbReference type="NCBI Taxonomy" id="161662"/>
    <lineage>
        <taxon>Eukaryota</taxon>
        <taxon>Fungi</taxon>
        <taxon>Dikarya</taxon>
        <taxon>Ascomycota</taxon>
        <taxon>Pezizomycotina</taxon>
        <taxon>Dothideomycetes</taxon>
        <taxon>Dothideomycetidae</taxon>
        <taxon>Mycosphaerellales</taxon>
        <taxon>Teratosphaeriaceae</taxon>
        <taxon>Teratosphaeria</taxon>
    </lineage>
</organism>
<protein>
    <submittedName>
        <fullName evidence="9">Calpain</fullName>
    </submittedName>
</protein>
<comment type="similarity">
    <text evidence="2">Belongs to the alkB family.</text>
</comment>
<feature type="domain" description="Fe2OG dioxygenase" evidence="8">
    <location>
        <begin position="89"/>
        <end position="222"/>
    </location>
</feature>
<evidence type="ECO:0000256" key="1">
    <source>
        <dbReference type="ARBA" id="ARBA00004123"/>
    </source>
</evidence>
<evidence type="ECO:0000256" key="5">
    <source>
        <dbReference type="ARBA" id="ARBA00023002"/>
    </source>
</evidence>
<name>A0A6G1LLC9_9PEZI</name>
<dbReference type="GO" id="GO:0051213">
    <property type="term" value="F:dioxygenase activity"/>
    <property type="evidence" value="ECO:0007669"/>
    <property type="project" value="UniProtKB-KW"/>
</dbReference>
<dbReference type="SUPFAM" id="SSF51197">
    <property type="entry name" value="Clavaminate synthase-like"/>
    <property type="match status" value="1"/>
</dbReference>